<reference evidence="1 3" key="1">
    <citation type="submission" date="2024-04" db="EMBL/GenBank/DDBJ databases">
        <title>Tritrichomonas musculus Genome.</title>
        <authorList>
            <person name="Alves-Ferreira E."/>
            <person name="Grigg M."/>
            <person name="Lorenzi H."/>
            <person name="Galac M."/>
        </authorList>
    </citation>
    <scope>NUCLEOTIDE SEQUENCE [LARGE SCALE GENOMIC DNA]</scope>
    <source>
        <strain evidence="1 3">EAF2021</strain>
    </source>
</reference>
<comment type="caution">
    <text evidence="1">The sequence shown here is derived from an EMBL/GenBank/DDBJ whole genome shotgun (WGS) entry which is preliminary data.</text>
</comment>
<evidence type="ECO:0000313" key="3">
    <source>
        <dbReference type="Proteomes" id="UP001470230"/>
    </source>
</evidence>
<sequence length="108" mass="12601">MWRTVDEFERFARKTGDLKFLQFLQVSKHDNDTILPYINCLTHSKVSSNEKCVSLCNSQNTAFTDECIEYLILTGHFERATKLAQSKVNKQNIRWVKERHVQNGSFAC</sequence>
<gene>
    <name evidence="2" type="ORF">M9Y10_026374</name>
    <name evidence="1" type="ORF">M9Y10_040514</name>
</gene>
<name>A0ABR2GIM0_9EUKA</name>
<keyword evidence="3" id="KW-1185">Reference proteome</keyword>
<organism evidence="1 3">
    <name type="scientific">Tritrichomonas musculus</name>
    <dbReference type="NCBI Taxonomy" id="1915356"/>
    <lineage>
        <taxon>Eukaryota</taxon>
        <taxon>Metamonada</taxon>
        <taxon>Parabasalia</taxon>
        <taxon>Tritrichomonadida</taxon>
        <taxon>Tritrichomonadidae</taxon>
        <taxon>Tritrichomonas</taxon>
    </lineage>
</organism>
<accession>A0ABR2GIM0</accession>
<dbReference type="EMBL" id="JAPFFF010000670">
    <property type="protein sequence ID" value="KAK8833749.1"/>
    <property type="molecule type" value="Genomic_DNA"/>
</dbReference>
<proteinExistence type="predicted"/>
<dbReference type="Proteomes" id="UP001470230">
    <property type="component" value="Unassembled WGS sequence"/>
</dbReference>
<protein>
    <submittedName>
        <fullName evidence="1">Uncharacterized protein</fullName>
    </submittedName>
</protein>
<evidence type="ECO:0000313" key="1">
    <source>
        <dbReference type="EMBL" id="KAK8833749.1"/>
    </source>
</evidence>
<evidence type="ECO:0000313" key="2">
    <source>
        <dbReference type="EMBL" id="KAK8842146.1"/>
    </source>
</evidence>
<dbReference type="EMBL" id="JAPFFF010000039">
    <property type="protein sequence ID" value="KAK8842146.1"/>
    <property type="molecule type" value="Genomic_DNA"/>
</dbReference>